<organism evidence="1 2">
    <name type="scientific">Paxillus rubicundulus Ve08.2h10</name>
    <dbReference type="NCBI Taxonomy" id="930991"/>
    <lineage>
        <taxon>Eukaryota</taxon>
        <taxon>Fungi</taxon>
        <taxon>Dikarya</taxon>
        <taxon>Basidiomycota</taxon>
        <taxon>Agaricomycotina</taxon>
        <taxon>Agaricomycetes</taxon>
        <taxon>Agaricomycetidae</taxon>
        <taxon>Boletales</taxon>
        <taxon>Paxilineae</taxon>
        <taxon>Paxillaceae</taxon>
        <taxon>Paxillus</taxon>
    </lineage>
</organism>
<name>A0A0D0CAU4_9AGAM</name>
<proteinExistence type="predicted"/>
<evidence type="ECO:0000313" key="1">
    <source>
        <dbReference type="EMBL" id="KIK79962.1"/>
    </source>
</evidence>
<protein>
    <submittedName>
        <fullName evidence="1">Uncharacterized protein</fullName>
    </submittedName>
</protein>
<accession>A0A0D0CAU4</accession>
<dbReference type="HOGENOM" id="CLU_2264565_0_0_1"/>
<reference evidence="2" key="2">
    <citation type="submission" date="2015-01" db="EMBL/GenBank/DDBJ databases">
        <title>Evolutionary Origins and Diversification of the Mycorrhizal Mutualists.</title>
        <authorList>
            <consortium name="DOE Joint Genome Institute"/>
            <consortium name="Mycorrhizal Genomics Consortium"/>
            <person name="Kohler A."/>
            <person name="Kuo A."/>
            <person name="Nagy L.G."/>
            <person name="Floudas D."/>
            <person name="Copeland A."/>
            <person name="Barry K.W."/>
            <person name="Cichocki N."/>
            <person name="Veneault-Fourrey C."/>
            <person name="LaButti K."/>
            <person name="Lindquist E.A."/>
            <person name="Lipzen A."/>
            <person name="Lundell T."/>
            <person name="Morin E."/>
            <person name="Murat C."/>
            <person name="Riley R."/>
            <person name="Ohm R."/>
            <person name="Sun H."/>
            <person name="Tunlid A."/>
            <person name="Henrissat B."/>
            <person name="Grigoriev I.V."/>
            <person name="Hibbett D.S."/>
            <person name="Martin F."/>
        </authorList>
    </citation>
    <scope>NUCLEOTIDE SEQUENCE [LARGE SCALE GENOMIC DNA]</scope>
    <source>
        <strain evidence="2">Ve08.2h10</strain>
    </source>
</reference>
<keyword evidence="2" id="KW-1185">Reference proteome</keyword>
<gene>
    <name evidence="1" type="ORF">PAXRUDRAFT_833825</name>
</gene>
<dbReference type="EMBL" id="KN826138">
    <property type="protein sequence ID" value="KIK79962.1"/>
    <property type="molecule type" value="Genomic_DNA"/>
</dbReference>
<dbReference type="InParanoid" id="A0A0D0CAU4"/>
<reference evidence="1 2" key="1">
    <citation type="submission" date="2014-04" db="EMBL/GenBank/DDBJ databases">
        <authorList>
            <consortium name="DOE Joint Genome Institute"/>
            <person name="Kuo A."/>
            <person name="Kohler A."/>
            <person name="Jargeat P."/>
            <person name="Nagy L.G."/>
            <person name="Floudas D."/>
            <person name="Copeland A."/>
            <person name="Barry K.W."/>
            <person name="Cichocki N."/>
            <person name="Veneault-Fourrey C."/>
            <person name="LaButti K."/>
            <person name="Lindquist E.A."/>
            <person name="Lipzen A."/>
            <person name="Lundell T."/>
            <person name="Morin E."/>
            <person name="Murat C."/>
            <person name="Sun H."/>
            <person name="Tunlid A."/>
            <person name="Henrissat B."/>
            <person name="Grigoriev I.V."/>
            <person name="Hibbett D.S."/>
            <person name="Martin F."/>
            <person name="Nordberg H.P."/>
            <person name="Cantor M.N."/>
            <person name="Hua S.X."/>
        </authorList>
    </citation>
    <scope>NUCLEOTIDE SEQUENCE [LARGE SCALE GENOMIC DNA]</scope>
    <source>
        <strain evidence="1 2">Ve08.2h10</strain>
    </source>
</reference>
<dbReference type="AlphaFoldDB" id="A0A0D0CAU4"/>
<evidence type="ECO:0000313" key="2">
    <source>
        <dbReference type="Proteomes" id="UP000054538"/>
    </source>
</evidence>
<sequence length="103" mass="11448">MELPLSPQIHSQKATCTTFFSCAVYLQFFTKLDKTTYRSLCSNDPRGPGGEFKVEMVGVVLEGRGEGNGEASIWRSNRNSIHHQPQTKIPLVISIKNPPKNVS</sequence>
<dbReference type="Proteomes" id="UP000054538">
    <property type="component" value="Unassembled WGS sequence"/>
</dbReference>